<feature type="transmembrane region" description="Helical" evidence="1">
    <location>
        <begin position="168"/>
        <end position="188"/>
    </location>
</feature>
<keyword evidence="5" id="KW-1185">Reference proteome</keyword>
<organism evidence="3 4">
    <name type="scientific">Winslowiella iniecta</name>
    <dbReference type="NCBI Taxonomy" id="1560201"/>
    <lineage>
        <taxon>Bacteria</taxon>
        <taxon>Pseudomonadati</taxon>
        <taxon>Pseudomonadota</taxon>
        <taxon>Gammaproteobacteria</taxon>
        <taxon>Enterobacterales</taxon>
        <taxon>Erwiniaceae</taxon>
        <taxon>Winslowiella</taxon>
    </lineage>
</organism>
<dbReference type="AlphaFoldDB" id="A0A0L7TCC2"/>
<evidence type="ECO:0000313" key="2">
    <source>
        <dbReference type="EMBL" id="KOC89170.1"/>
    </source>
</evidence>
<dbReference type="EMBL" id="JRXE01000018">
    <property type="protein sequence ID" value="KOC89170.1"/>
    <property type="molecule type" value="Genomic_DNA"/>
</dbReference>
<keyword evidence="1" id="KW-0472">Membrane</keyword>
<gene>
    <name evidence="2" type="ORF">NG42_13770</name>
    <name evidence="3" type="ORF">NG43_12610</name>
</gene>
<dbReference type="STRING" id="1560201.NG42_13770"/>
<keyword evidence="1" id="KW-0812">Transmembrane</keyword>
<comment type="caution">
    <text evidence="3">The sequence shown here is derived from an EMBL/GenBank/DDBJ whole genome shotgun (WGS) entry which is preliminary data.</text>
</comment>
<accession>A0A0L7TCC2</accession>
<feature type="transmembrane region" description="Helical" evidence="1">
    <location>
        <begin position="122"/>
        <end position="147"/>
    </location>
</feature>
<evidence type="ECO:0000313" key="3">
    <source>
        <dbReference type="EMBL" id="KOC93013.1"/>
    </source>
</evidence>
<dbReference type="RefSeq" id="WP_052900030.1">
    <property type="nucleotide sequence ID" value="NZ_JRXF01000018.1"/>
</dbReference>
<reference evidence="4 5" key="1">
    <citation type="journal article" date="2015" name="Int. J. Syst. Evol. Microbiol.">
        <title>Erwinia iniecta sp. nov., isolated from Russian wheat aphids (Diuraphis noxia).</title>
        <authorList>
            <person name="Campillo T."/>
            <person name="Luna E."/>
            <person name="Portier P."/>
            <person name="Fischer-Le Saux M."/>
            <person name="Lapitan N."/>
            <person name="Tisserat N.A."/>
            <person name="Leach J.E."/>
        </authorList>
    </citation>
    <scope>NUCLEOTIDE SEQUENCE [LARGE SCALE GENOMIC DNA]</scope>
    <source>
        <strain evidence="2 5">B120</strain>
        <strain evidence="3 4">B149</strain>
    </source>
</reference>
<feature type="transmembrane region" description="Helical" evidence="1">
    <location>
        <begin position="203"/>
        <end position="222"/>
    </location>
</feature>
<dbReference type="Proteomes" id="UP000036851">
    <property type="component" value="Unassembled WGS sequence"/>
</dbReference>
<feature type="transmembrane region" description="Helical" evidence="1">
    <location>
        <begin position="94"/>
        <end position="116"/>
    </location>
</feature>
<sequence>MLPDAYQYFWRWLKVSAVRLLLPCALFSALFAGNVTAVSLQQLIIGSGIICAALAYIVIRDAYSYWFYLIHALKVTHPVGVSSKELPDWYLSPWLASLLTFAAMAASCLLFDWLFSAWRYPFIYLSGLLLMPLLITLVLAWGVKNYAALIAEKSSITVGGKQKTVTDYLVADLVVSLLINAVVVLPLVEKPTFSLHSGYQPLGFAWAFTLLLTIVLTMMLFFGRVKCGYVMLGERLAGNTAANFSRIPAWLPRHPARYLIYLLLIVGWALFLSYLVAVAAFPVNFIPLYYTGLLPVMMIWWLERYRRITDSYLFASAIHCQLESKRLLLSHYRAITDGRPPTPPSPDPVHAGD</sequence>
<evidence type="ECO:0000313" key="4">
    <source>
        <dbReference type="Proteomes" id="UP000036851"/>
    </source>
</evidence>
<proteinExistence type="predicted"/>
<feature type="transmembrane region" description="Helical" evidence="1">
    <location>
        <begin position="286"/>
        <end position="302"/>
    </location>
</feature>
<dbReference type="EMBL" id="JRXF01000018">
    <property type="protein sequence ID" value="KOC93013.1"/>
    <property type="molecule type" value="Genomic_DNA"/>
</dbReference>
<dbReference type="Proteomes" id="UP000037088">
    <property type="component" value="Unassembled WGS sequence"/>
</dbReference>
<keyword evidence="1" id="KW-1133">Transmembrane helix</keyword>
<evidence type="ECO:0000313" key="5">
    <source>
        <dbReference type="Proteomes" id="UP000037088"/>
    </source>
</evidence>
<evidence type="ECO:0000256" key="1">
    <source>
        <dbReference type="SAM" id="Phobius"/>
    </source>
</evidence>
<feature type="transmembrane region" description="Helical" evidence="1">
    <location>
        <begin position="43"/>
        <end position="59"/>
    </location>
</feature>
<feature type="transmembrane region" description="Helical" evidence="1">
    <location>
        <begin position="258"/>
        <end position="280"/>
    </location>
</feature>
<protein>
    <submittedName>
        <fullName evidence="3">Uncharacterized protein</fullName>
    </submittedName>
</protein>
<name>A0A0L7TCC2_9GAMM</name>